<dbReference type="AlphaFoldDB" id="A0A1M7A2V9"/>
<name>A0A1M7A2V9_9BACT</name>
<evidence type="ECO:0000259" key="1">
    <source>
        <dbReference type="Pfam" id="PF00149"/>
    </source>
</evidence>
<sequence length="537" mass="61361">MRIVQLSDIHLSKENLTDLKNYYREALIADLIQFSKDAPVDILLISGDLIDKGGQSFGGEDPYAIFEKELLNPITDKLKLSKERVLFIPGNHDIERSLIAENIENELSTKLNCKMANNMLETMGSKFDDNNNRIKKFKEFEKHYHLKNPGYLYSNNESLYTMEVNGKRIGFVLVNDSWRCSSKLKKEQHFIGSNQLFNAKQHFEKENTVLNIAVFHHPLEDLNNNEAAIIDNILKSYDFSFAIFGHSHSHKFQELFSTNGGYIALRGRSAFNDTGEEKADFQPGYNILDINIENEMFVLTGRKFIKSNGFRFDYDVDSMPGGYFSGRFSKSVVQTKPRSERKNSGGVLQHGSSKINSHVISEIQRVFDAVEQELKELLTTEDLQYFLLQCVGVDSHLNSFSGLIQKIEEANTDVKLFVGELTKRLIPIADTFRKIGLQFFYPIPSSETEEEFYLQPNGILTEILLFGFKKGIMRGNDPNPIYDAFGVSIHFPEVKELLRKCMLLLYRNIILKSLFIPLNQICSSQTLETGKSLDSII</sequence>
<dbReference type="InterPro" id="IPR029052">
    <property type="entry name" value="Metallo-depent_PP-like"/>
</dbReference>
<dbReference type="Proteomes" id="UP000184420">
    <property type="component" value="Unassembled WGS sequence"/>
</dbReference>
<dbReference type="RefSeq" id="WP_178372102.1">
    <property type="nucleotide sequence ID" value="NZ_FRBL01000003.1"/>
</dbReference>
<dbReference type="PANTHER" id="PTHR31302:SF0">
    <property type="entry name" value="TRANSMEMBRANE PROTEIN WITH METALLOPHOSPHOESTERASE DOMAIN"/>
    <property type="match status" value="1"/>
</dbReference>
<proteinExistence type="predicted"/>
<organism evidence="2 3">
    <name type="scientific">Chitinophaga jiangningensis</name>
    <dbReference type="NCBI Taxonomy" id="1419482"/>
    <lineage>
        <taxon>Bacteria</taxon>
        <taxon>Pseudomonadati</taxon>
        <taxon>Bacteroidota</taxon>
        <taxon>Chitinophagia</taxon>
        <taxon>Chitinophagales</taxon>
        <taxon>Chitinophagaceae</taxon>
        <taxon>Chitinophaga</taxon>
    </lineage>
</organism>
<dbReference type="PANTHER" id="PTHR31302">
    <property type="entry name" value="TRANSMEMBRANE PROTEIN WITH METALLOPHOSPHOESTERASE DOMAIN-RELATED"/>
    <property type="match status" value="1"/>
</dbReference>
<dbReference type="Gene3D" id="3.60.21.10">
    <property type="match status" value="1"/>
</dbReference>
<reference evidence="2 3" key="1">
    <citation type="submission" date="2016-11" db="EMBL/GenBank/DDBJ databases">
        <authorList>
            <person name="Jaros S."/>
            <person name="Januszkiewicz K."/>
            <person name="Wedrychowicz H."/>
        </authorList>
    </citation>
    <scope>NUCLEOTIDE SEQUENCE [LARGE SCALE GENOMIC DNA]</scope>
    <source>
        <strain evidence="2 3">DSM 27406</strain>
    </source>
</reference>
<feature type="domain" description="Calcineurin-like phosphoesterase" evidence="1">
    <location>
        <begin position="1"/>
        <end position="249"/>
    </location>
</feature>
<dbReference type="InterPro" id="IPR051158">
    <property type="entry name" value="Metallophosphoesterase_sf"/>
</dbReference>
<keyword evidence="3" id="KW-1185">Reference proteome</keyword>
<evidence type="ECO:0000313" key="3">
    <source>
        <dbReference type="Proteomes" id="UP000184420"/>
    </source>
</evidence>
<dbReference type="GO" id="GO:0016787">
    <property type="term" value="F:hydrolase activity"/>
    <property type="evidence" value="ECO:0007669"/>
    <property type="project" value="InterPro"/>
</dbReference>
<dbReference type="SUPFAM" id="SSF56300">
    <property type="entry name" value="Metallo-dependent phosphatases"/>
    <property type="match status" value="1"/>
</dbReference>
<dbReference type="Pfam" id="PF00149">
    <property type="entry name" value="Metallophos"/>
    <property type="match status" value="1"/>
</dbReference>
<evidence type="ECO:0000313" key="2">
    <source>
        <dbReference type="EMBL" id="SHL37092.1"/>
    </source>
</evidence>
<dbReference type="STRING" id="1419482.SAMN05444266_103104"/>
<gene>
    <name evidence="2" type="ORF">SAMN05444266_103104</name>
</gene>
<accession>A0A1M7A2V9</accession>
<protein>
    <submittedName>
        <fullName evidence="2">Calcineurin-like phosphoesterase</fullName>
    </submittedName>
</protein>
<dbReference type="EMBL" id="FRBL01000003">
    <property type="protein sequence ID" value="SHL37092.1"/>
    <property type="molecule type" value="Genomic_DNA"/>
</dbReference>
<dbReference type="InterPro" id="IPR004843">
    <property type="entry name" value="Calcineurin-like_PHP"/>
</dbReference>